<dbReference type="Proteomes" id="UP000288246">
    <property type="component" value="Unassembled WGS sequence"/>
</dbReference>
<reference evidence="2 3" key="1">
    <citation type="submission" date="2018-11" db="EMBL/GenBank/DDBJ databases">
        <title>Draft genome sequence of Cellulomonas takizawaensis strain TKZ-21.</title>
        <authorList>
            <person name="Yamamura H."/>
            <person name="Hayashi T."/>
            <person name="Hamada M."/>
            <person name="Serisawa Y."/>
            <person name="Matsuyama K."/>
            <person name="Nakagawa Y."/>
            <person name="Otoguro M."/>
            <person name="Yanagida F."/>
            <person name="Hayakawa M."/>
        </authorList>
    </citation>
    <scope>NUCLEOTIDE SEQUENCE [LARGE SCALE GENOMIC DNA]</scope>
    <source>
        <strain evidence="2 3">TKZ-21</strain>
    </source>
</reference>
<dbReference type="SUPFAM" id="SSF51161">
    <property type="entry name" value="Trimeric LpxA-like enzymes"/>
    <property type="match status" value="1"/>
</dbReference>
<organism evidence="2 3">
    <name type="scientific">Cellulomonas algicola</name>
    <dbReference type="NCBI Taxonomy" id="2071633"/>
    <lineage>
        <taxon>Bacteria</taxon>
        <taxon>Bacillati</taxon>
        <taxon>Actinomycetota</taxon>
        <taxon>Actinomycetes</taxon>
        <taxon>Micrococcales</taxon>
        <taxon>Cellulomonadaceae</taxon>
        <taxon>Cellulomonas</taxon>
    </lineage>
</organism>
<dbReference type="Pfam" id="PF14602">
    <property type="entry name" value="Hexapep_2"/>
    <property type="match status" value="1"/>
</dbReference>
<dbReference type="GO" id="GO:0009001">
    <property type="term" value="F:serine O-acetyltransferase activity"/>
    <property type="evidence" value="ECO:0007669"/>
    <property type="project" value="InterPro"/>
</dbReference>
<sequence length="148" mass="15138">MEAVEMLVRLRLRPGIGRVANAALHVLGVDFPASVRVGPGLALPHGAVGLVVHEDTVIGANVKIYQGVTIGRSDTHLTGARADGGRVVVEDDVVIGAGAVVLFRSGSTTTIGRGAVVGANAVVLRSVPPGEIWAGNPARPTRRSEPSS</sequence>
<protein>
    <recommendedName>
        <fullName evidence="1">Serine acetyltransferase</fullName>
    </recommendedName>
</protein>
<gene>
    <name evidence="2" type="ORF">CTKZ_01400</name>
</gene>
<evidence type="ECO:0000256" key="1">
    <source>
        <dbReference type="ARBA" id="ARBA00018522"/>
    </source>
</evidence>
<dbReference type="InterPro" id="IPR005881">
    <property type="entry name" value="Ser_O-AcTrfase"/>
</dbReference>
<dbReference type="AlphaFoldDB" id="A0A401UV84"/>
<evidence type="ECO:0000313" key="3">
    <source>
        <dbReference type="Proteomes" id="UP000288246"/>
    </source>
</evidence>
<dbReference type="PIRSF" id="PIRSF000441">
    <property type="entry name" value="CysE"/>
    <property type="match status" value="1"/>
</dbReference>
<dbReference type="PANTHER" id="PTHR42811">
    <property type="entry name" value="SERINE ACETYLTRANSFERASE"/>
    <property type="match status" value="1"/>
</dbReference>
<evidence type="ECO:0000313" key="2">
    <source>
        <dbReference type="EMBL" id="GCD18578.1"/>
    </source>
</evidence>
<dbReference type="InterPro" id="IPR011004">
    <property type="entry name" value="Trimer_LpxA-like_sf"/>
</dbReference>
<dbReference type="Gene3D" id="2.160.10.10">
    <property type="entry name" value="Hexapeptide repeat proteins"/>
    <property type="match status" value="1"/>
</dbReference>
<dbReference type="GO" id="GO:0006535">
    <property type="term" value="P:cysteine biosynthetic process from serine"/>
    <property type="evidence" value="ECO:0007669"/>
    <property type="project" value="InterPro"/>
</dbReference>
<comment type="caution">
    <text evidence="2">The sequence shown here is derived from an EMBL/GenBank/DDBJ whole genome shotgun (WGS) entry which is preliminary data.</text>
</comment>
<dbReference type="OrthoDB" id="2643438at2"/>
<dbReference type="InterPro" id="IPR001451">
    <property type="entry name" value="Hexapep"/>
</dbReference>
<accession>A0A401UV84</accession>
<dbReference type="GO" id="GO:0005737">
    <property type="term" value="C:cytoplasm"/>
    <property type="evidence" value="ECO:0007669"/>
    <property type="project" value="InterPro"/>
</dbReference>
<name>A0A401UV84_9CELL</name>
<dbReference type="EMBL" id="BHYL01000012">
    <property type="protein sequence ID" value="GCD18578.1"/>
    <property type="molecule type" value="Genomic_DNA"/>
</dbReference>
<keyword evidence="3" id="KW-1185">Reference proteome</keyword>
<dbReference type="RefSeq" id="WP_124341133.1">
    <property type="nucleotide sequence ID" value="NZ_BHYL01000012.1"/>
</dbReference>
<proteinExistence type="predicted"/>